<accession>A0ABU6A1Z0</accession>
<keyword evidence="1" id="KW-0732">Signal</keyword>
<keyword evidence="3" id="KW-1185">Reference proteome</keyword>
<dbReference type="EMBL" id="JAYKLX010000011">
    <property type="protein sequence ID" value="MEB3348060.1"/>
    <property type="molecule type" value="Genomic_DNA"/>
</dbReference>
<evidence type="ECO:0000313" key="2">
    <source>
        <dbReference type="EMBL" id="MEB3348060.1"/>
    </source>
</evidence>
<sequence>MRKYSILAIFTLICTLCFAREDFKNVVLVSSENRNIILEYYGLEKISTTLTIKDESHSVLFQETKTTPNLLTNEFLLNELSGNTFIVHLENKYKSIKTAYRFDESRDQAIPEGNAIEVFKPIFSQKGKEVTVYLLNSFQKKVTIEVIDIHGSNLVPKIITTKSAITQVFDFSSFTKKARIRVKNSQSFTKEFKF</sequence>
<protein>
    <submittedName>
        <fullName evidence="2">Uncharacterized protein</fullName>
    </submittedName>
</protein>
<dbReference type="RefSeq" id="WP_324182083.1">
    <property type="nucleotide sequence ID" value="NZ_BAABAW010000023.1"/>
</dbReference>
<feature type="signal peptide" evidence="1">
    <location>
        <begin position="1"/>
        <end position="19"/>
    </location>
</feature>
<name>A0ABU6A1Z0_9FLAO</name>
<feature type="chain" id="PRO_5046119206" evidence="1">
    <location>
        <begin position="20"/>
        <end position="194"/>
    </location>
</feature>
<gene>
    <name evidence="2" type="ORF">U6A24_21470</name>
</gene>
<proteinExistence type="predicted"/>
<reference evidence="2 3" key="1">
    <citation type="journal article" date="2013" name="Int. J. Syst. Evol. Microbiol.">
        <title>Aquimarina gracilis sp. nov., isolated from the gut microflora of a mussel, Mytilus coruscus, and emended description of Aquimarina spongiae.</title>
        <authorList>
            <person name="Park S.C."/>
            <person name="Choe H.N."/>
            <person name="Baik K.S."/>
            <person name="Seong C.N."/>
        </authorList>
    </citation>
    <scope>NUCLEOTIDE SEQUENCE [LARGE SCALE GENOMIC DNA]</scope>
    <source>
        <strain evidence="2 3">PSC32</strain>
    </source>
</reference>
<organism evidence="2 3">
    <name type="scientific">Aquimarina gracilis</name>
    <dbReference type="NCBI Taxonomy" id="874422"/>
    <lineage>
        <taxon>Bacteria</taxon>
        <taxon>Pseudomonadati</taxon>
        <taxon>Bacteroidota</taxon>
        <taxon>Flavobacteriia</taxon>
        <taxon>Flavobacteriales</taxon>
        <taxon>Flavobacteriaceae</taxon>
        <taxon>Aquimarina</taxon>
    </lineage>
</organism>
<dbReference type="Proteomes" id="UP001327027">
    <property type="component" value="Unassembled WGS sequence"/>
</dbReference>
<evidence type="ECO:0000256" key="1">
    <source>
        <dbReference type="SAM" id="SignalP"/>
    </source>
</evidence>
<comment type="caution">
    <text evidence="2">The sequence shown here is derived from an EMBL/GenBank/DDBJ whole genome shotgun (WGS) entry which is preliminary data.</text>
</comment>
<evidence type="ECO:0000313" key="3">
    <source>
        <dbReference type="Proteomes" id="UP001327027"/>
    </source>
</evidence>